<reference evidence="2" key="1">
    <citation type="journal article" date="2019" name="Int. J. Syst. Evol. Microbiol.">
        <title>The Global Catalogue of Microorganisms (GCM) 10K type strain sequencing project: providing services to taxonomists for standard genome sequencing and annotation.</title>
        <authorList>
            <consortium name="The Broad Institute Genomics Platform"/>
            <consortium name="The Broad Institute Genome Sequencing Center for Infectious Disease"/>
            <person name="Wu L."/>
            <person name="Ma J."/>
        </authorList>
    </citation>
    <scope>NUCLEOTIDE SEQUENCE [LARGE SCALE GENOMIC DNA]</scope>
    <source>
        <strain evidence="2">JCM 17190</strain>
    </source>
</reference>
<protein>
    <recommendedName>
        <fullName evidence="3">Lipoprotein</fullName>
    </recommendedName>
</protein>
<dbReference type="RefSeq" id="WP_344844688.1">
    <property type="nucleotide sequence ID" value="NZ_BAABDF010000005.1"/>
</dbReference>
<evidence type="ECO:0000313" key="2">
    <source>
        <dbReference type="Proteomes" id="UP001399917"/>
    </source>
</evidence>
<gene>
    <name evidence="1" type="ORF">GCM10022404_11110</name>
</gene>
<keyword evidence="2" id="KW-1185">Reference proteome</keyword>
<dbReference type="PROSITE" id="PS51257">
    <property type="entry name" value="PROKAR_LIPOPROTEIN"/>
    <property type="match status" value="1"/>
</dbReference>
<evidence type="ECO:0008006" key="3">
    <source>
        <dbReference type="Google" id="ProtNLM"/>
    </source>
</evidence>
<proteinExistence type="predicted"/>
<sequence length="125" mass="13720">MRWLIPFALLPLIAACSQQDACISRASKDYRIVSGLIEETRANIARGYGLTTYSELVESYEKCGEDAEGRDLYCQTVDTVKRQKPVSIDLEAERAKLSSQLAKQAELAVSTKAAQAACIAQYPEG</sequence>
<dbReference type="Proteomes" id="UP001399917">
    <property type="component" value="Unassembled WGS sequence"/>
</dbReference>
<accession>A0ABP7K2Q3</accession>
<dbReference type="EMBL" id="BAABDF010000005">
    <property type="protein sequence ID" value="GAA3862287.1"/>
    <property type="molecule type" value="Genomic_DNA"/>
</dbReference>
<evidence type="ECO:0000313" key="1">
    <source>
        <dbReference type="EMBL" id="GAA3862287.1"/>
    </source>
</evidence>
<comment type="caution">
    <text evidence="1">The sequence shown here is derived from an EMBL/GenBank/DDBJ whole genome shotgun (WGS) entry which is preliminary data.</text>
</comment>
<name>A0ABP7K2Q3_9RHOB</name>
<organism evidence="1 2">
    <name type="scientific">Celeribacter arenosi</name>
    <dbReference type="NCBI Taxonomy" id="792649"/>
    <lineage>
        <taxon>Bacteria</taxon>
        <taxon>Pseudomonadati</taxon>
        <taxon>Pseudomonadota</taxon>
        <taxon>Alphaproteobacteria</taxon>
        <taxon>Rhodobacterales</taxon>
        <taxon>Roseobacteraceae</taxon>
        <taxon>Celeribacter</taxon>
    </lineage>
</organism>